<feature type="region of interest" description="Disordered" evidence="1">
    <location>
        <begin position="300"/>
        <end position="393"/>
    </location>
</feature>
<gene>
    <name evidence="3" type="ORF">JL102_18740</name>
</gene>
<evidence type="ECO:0000256" key="2">
    <source>
        <dbReference type="SAM" id="SignalP"/>
    </source>
</evidence>
<accession>A0A937K2T8</accession>
<proteinExistence type="predicted"/>
<dbReference type="Pfam" id="PF11751">
    <property type="entry name" value="PorP_SprF"/>
    <property type="match status" value="1"/>
</dbReference>
<dbReference type="NCBIfam" id="TIGR03519">
    <property type="entry name" value="T9SS_PorP_fam"/>
    <property type="match status" value="1"/>
</dbReference>
<evidence type="ECO:0000313" key="4">
    <source>
        <dbReference type="Proteomes" id="UP000659388"/>
    </source>
</evidence>
<dbReference type="Proteomes" id="UP000659388">
    <property type="component" value="Unassembled WGS sequence"/>
</dbReference>
<protein>
    <submittedName>
        <fullName evidence="3">PorP/SprF family type IX secretion system membrane protein</fullName>
    </submittedName>
</protein>
<dbReference type="InterPro" id="IPR019861">
    <property type="entry name" value="PorP/SprF_Bacteroidetes"/>
</dbReference>
<name>A0A937K2T8_9BACT</name>
<organism evidence="3 4">
    <name type="scientific">Fulvivirga sediminis</name>
    <dbReference type="NCBI Taxonomy" id="2803949"/>
    <lineage>
        <taxon>Bacteria</taxon>
        <taxon>Pseudomonadati</taxon>
        <taxon>Bacteroidota</taxon>
        <taxon>Cytophagia</taxon>
        <taxon>Cytophagales</taxon>
        <taxon>Fulvivirgaceae</taxon>
        <taxon>Fulvivirga</taxon>
    </lineage>
</organism>
<keyword evidence="2" id="KW-0732">Signal</keyword>
<feature type="chain" id="PRO_5037556699" evidence="2">
    <location>
        <begin position="24"/>
        <end position="500"/>
    </location>
</feature>
<dbReference type="AlphaFoldDB" id="A0A937K2T8"/>
<evidence type="ECO:0000313" key="3">
    <source>
        <dbReference type="EMBL" id="MBL3658197.1"/>
    </source>
</evidence>
<reference evidence="3" key="1">
    <citation type="submission" date="2021-01" db="EMBL/GenBank/DDBJ databases">
        <title>Fulvivirga kasyanovii gen. nov., sp nov., a novel member of the phylum Bacteroidetes isolated from seawater in a mussel farm.</title>
        <authorList>
            <person name="Zhao L.-H."/>
            <person name="Wang Z.-J."/>
        </authorList>
    </citation>
    <scope>NUCLEOTIDE SEQUENCE</scope>
    <source>
        <strain evidence="3">2943</strain>
    </source>
</reference>
<feature type="signal peptide" evidence="2">
    <location>
        <begin position="1"/>
        <end position="23"/>
    </location>
</feature>
<feature type="compositionally biased region" description="Polar residues" evidence="1">
    <location>
        <begin position="341"/>
        <end position="352"/>
    </location>
</feature>
<comment type="caution">
    <text evidence="3">The sequence shown here is derived from an EMBL/GenBank/DDBJ whole genome shotgun (WGS) entry which is preliminary data.</text>
</comment>
<evidence type="ECO:0000256" key="1">
    <source>
        <dbReference type="SAM" id="MobiDB-lite"/>
    </source>
</evidence>
<dbReference type="EMBL" id="JAESIY010000011">
    <property type="protein sequence ID" value="MBL3658197.1"/>
    <property type="molecule type" value="Genomic_DNA"/>
</dbReference>
<dbReference type="RefSeq" id="WP_262896881.1">
    <property type="nucleotide sequence ID" value="NZ_JAESIY010000011.1"/>
</dbReference>
<feature type="compositionally biased region" description="Acidic residues" evidence="1">
    <location>
        <begin position="373"/>
        <end position="384"/>
    </location>
</feature>
<keyword evidence="4" id="KW-1185">Reference proteome</keyword>
<sequence length="500" mass="57294">MRSKGYLSIILTLFLFMPHTGQTQELSSFRQNFFNPAVYNPAFTGISGYNQLFVTYKKQWMNIEGAPETIGLNFQLPTKKNWFFGAEFYSQEIVAVRSSSALLSFGYKLNMTTEQSLRFAISGGLGQNMLNLTTDELNTTDPAIISAYDNNYYLNGKFGIVYKYNRLQIGFSMPKIFDSDQFNYSEFNEIEISAIDNRIYSISYDFKLSSKFSFKPLILYRDYKYEENQLEGAGIIYYEQKIWAGASYRNSLGIILGMNLSDLISFSYDYSFSPFKMSNADLSSGSHELQLAFRFGKNKNPKKPLISENTHKDESIQQPLLTTNTNSENNEESQTEIPSEPSKNIVKNTVTAEQKESPTPIVTIDEKQKETPEIENETADLSSSEEEKAENSEIEEVIDRADIESPKFDNGFSGRNSYSLSMTEGYYVVIGVFKYLNNAMKVAKKSMDHGHVADIGIYDKKNLYYVFVFYDKKDQELAKEVRSAFRKKRGFHDAWILKIK</sequence>